<dbReference type="Proteomes" id="UP000193136">
    <property type="component" value="Unassembled WGS sequence"/>
</dbReference>
<reference evidence="1 2" key="1">
    <citation type="submission" date="2017-03" db="EMBL/GenBank/DDBJ databases">
        <title>Genome sequence of Geothermobacter sp. EPR-M, Deep-Sea Iron Reducer.</title>
        <authorList>
            <person name="Tully B."/>
            <person name="Savalia P."/>
            <person name="Abuyen K."/>
            <person name="Baughan C."/>
            <person name="Romero E."/>
            <person name="Ronkowski C."/>
            <person name="Torres B."/>
            <person name="Tremblay J."/>
            <person name="Trujillo A."/>
            <person name="Tyler M."/>
            <person name="Perez-Rodriguez I."/>
            <person name="Amend J."/>
        </authorList>
    </citation>
    <scope>NUCLEOTIDE SEQUENCE [LARGE SCALE GENOMIC DNA]</scope>
    <source>
        <strain evidence="1 2">EPR-M</strain>
    </source>
</reference>
<organism evidence="1 2">
    <name type="scientific">Geothermobacter hydrogeniphilus</name>
    <dbReference type="NCBI Taxonomy" id="1969733"/>
    <lineage>
        <taxon>Bacteria</taxon>
        <taxon>Pseudomonadati</taxon>
        <taxon>Thermodesulfobacteriota</taxon>
        <taxon>Desulfuromonadia</taxon>
        <taxon>Desulfuromonadales</taxon>
        <taxon>Geothermobacteraceae</taxon>
        <taxon>Geothermobacter</taxon>
    </lineage>
</organism>
<sequence length="859" mass="92661">MTTFKRISCSLAPAILIALTILLGGCGGSDSTTGSSVTTAGIGLPTEISAVSTGTSAGTLSLAGSIRTLATSAANLPADSDYRTTPVARYVDEPTLEVFGIIETILNSMAQTHYADPANVGSGPYKSMVAWYDEQDGKTTKDLEEWIVDSRLTTENGQPVNLVHVWVVSDTDPVEVEVKIYQAPSQASDGSYLDYGKWSINALMTGQTPPGRFYADADVIGGETVLRLSENMAQSDTFAGPSGSNTITLTAMTRAIMHKSSSSGYGKAEISDWSYCWNYDPGTQDSPCYDGSGSFTLPAPPVTYAYDANTLALQMTDSSNSTVTRYKDRGNPVEIAYRYGVFDGTTGADIEATSNFGFPVTYTGSGNTQQYGFYGAWQGRHQLWSPQGLIPDGTVVTKEDYSGQTSGTSYTTKTFYGTLTKRLLTTADISQLAGIPVEIWVGDSFDLVYDAANSRWNKCLWDPTANGGVGGESCSDFTQGLVTLISDPNGRKQVDINFWDMNSNSNMMLMYNGSGFYQKDQAGNMGQAFTPADKDRLNVWMGGSTYIEYTGNFAGGASGWEEKDLVSFDQQTWTPTFAANNLGPFDFPVDREYYVNNKGVNFVVTRTAVTGSAGDYQVQMEQQLVVTPDNAATLLTGIDYFAFPWDDPASRSTYSFDTATMELQNTSDNSLVNQGQWGLMAYSANGTPNDPSDDVAQNIQFNWEYTDPNSGQGWGAVTYLVDSNGNYVYLDDPLRFDPVSLNVNGMPINFSLEYDGWMHGLPDMRWELEKNGFELTPELAGKIVNLPAGTELTIGSANYFVKPTEIGVILPTISAPANPPDLTAATALDLAGLTLPAAPSIGSQPTGLTVRYVEGEMVQ</sequence>
<name>A0A1X0YCX2_9BACT</name>
<dbReference type="OrthoDB" id="9816696at2"/>
<accession>A0A1X0YCX2</accession>
<comment type="caution">
    <text evidence="1">The sequence shown here is derived from an EMBL/GenBank/DDBJ whole genome shotgun (WGS) entry which is preliminary data.</text>
</comment>
<protein>
    <submittedName>
        <fullName evidence="1">Uncharacterized protein</fullName>
    </submittedName>
</protein>
<dbReference type="AlphaFoldDB" id="A0A1X0YCX2"/>
<evidence type="ECO:0000313" key="1">
    <source>
        <dbReference type="EMBL" id="ORJ62952.1"/>
    </source>
</evidence>
<keyword evidence="2" id="KW-1185">Reference proteome</keyword>
<proteinExistence type="predicted"/>
<gene>
    <name evidence="1" type="ORF">B5V00_02565</name>
</gene>
<dbReference type="EMBL" id="NAAD01000002">
    <property type="protein sequence ID" value="ORJ62952.1"/>
    <property type="molecule type" value="Genomic_DNA"/>
</dbReference>
<dbReference type="PROSITE" id="PS51257">
    <property type="entry name" value="PROKAR_LIPOPROTEIN"/>
    <property type="match status" value="1"/>
</dbReference>
<evidence type="ECO:0000313" key="2">
    <source>
        <dbReference type="Proteomes" id="UP000193136"/>
    </source>
</evidence>
<dbReference type="RefSeq" id="WP_085009192.1">
    <property type="nucleotide sequence ID" value="NZ_NAAD01000002.1"/>
</dbReference>